<evidence type="ECO:0000313" key="10">
    <source>
        <dbReference type="Proteomes" id="UP000179734"/>
    </source>
</evidence>
<dbReference type="RefSeq" id="WP_071020056.1">
    <property type="nucleotide sequence ID" value="NZ_MLQM01000003.1"/>
</dbReference>
<dbReference type="GO" id="GO:0005886">
    <property type="term" value="C:plasma membrane"/>
    <property type="evidence" value="ECO:0007669"/>
    <property type="project" value="UniProtKB-SubCell"/>
</dbReference>
<feature type="transmembrane region" description="Helical" evidence="7">
    <location>
        <begin position="195"/>
        <end position="213"/>
    </location>
</feature>
<keyword evidence="5 7" id="KW-1133">Transmembrane helix</keyword>
<dbReference type="EMBL" id="MLQM01000003">
    <property type="protein sequence ID" value="OHV06638.1"/>
    <property type="molecule type" value="Genomic_DNA"/>
</dbReference>
<feature type="transmembrane region" description="Helical" evidence="7">
    <location>
        <begin position="326"/>
        <end position="346"/>
    </location>
</feature>
<feature type="transmembrane region" description="Helical" evidence="7">
    <location>
        <begin position="49"/>
        <end position="65"/>
    </location>
</feature>
<feature type="transmembrane region" description="Helical" evidence="7">
    <location>
        <begin position="97"/>
        <end position="119"/>
    </location>
</feature>
<keyword evidence="4 7" id="KW-0812">Transmembrane</keyword>
<name>A0A1S1NS70_9MYCO</name>
<dbReference type="NCBIfam" id="TIGR00711">
    <property type="entry name" value="efflux_EmrB"/>
    <property type="match status" value="1"/>
</dbReference>
<dbReference type="Pfam" id="PF07690">
    <property type="entry name" value="MFS_1"/>
    <property type="match status" value="1"/>
</dbReference>
<proteinExistence type="predicted"/>
<feature type="transmembrane region" description="Helical" evidence="7">
    <location>
        <begin position="72"/>
        <end position="91"/>
    </location>
</feature>
<comment type="subcellular location">
    <subcellularLocation>
        <location evidence="1">Cell membrane</location>
        <topology evidence="1">Multi-pass membrane protein</topology>
    </subcellularLocation>
</comment>
<dbReference type="Proteomes" id="UP000179734">
    <property type="component" value="Unassembled WGS sequence"/>
</dbReference>
<evidence type="ECO:0000256" key="5">
    <source>
        <dbReference type="ARBA" id="ARBA00022989"/>
    </source>
</evidence>
<dbReference type="CDD" id="cd17321">
    <property type="entry name" value="MFS_MMR_MDR_like"/>
    <property type="match status" value="1"/>
</dbReference>
<evidence type="ECO:0000256" key="7">
    <source>
        <dbReference type="SAM" id="Phobius"/>
    </source>
</evidence>
<protein>
    <submittedName>
        <fullName evidence="9">MFS transporter</fullName>
    </submittedName>
</protein>
<evidence type="ECO:0000313" key="9">
    <source>
        <dbReference type="EMBL" id="OHV06638.1"/>
    </source>
</evidence>
<evidence type="ECO:0000256" key="1">
    <source>
        <dbReference type="ARBA" id="ARBA00004651"/>
    </source>
</evidence>
<feature type="transmembrane region" description="Helical" evidence="7">
    <location>
        <begin position="459"/>
        <end position="486"/>
    </location>
</feature>
<feature type="transmembrane region" description="Helical" evidence="7">
    <location>
        <begin position="352"/>
        <end position="371"/>
    </location>
</feature>
<feature type="transmembrane region" description="Helical" evidence="7">
    <location>
        <begin position="298"/>
        <end position="319"/>
    </location>
</feature>
<evidence type="ECO:0000256" key="2">
    <source>
        <dbReference type="ARBA" id="ARBA00022448"/>
    </source>
</evidence>
<feature type="transmembrane region" description="Helical" evidence="7">
    <location>
        <begin position="131"/>
        <end position="151"/>
    </location>
</feature>
<feature type="domain" description="Major facilitator superfamily (MFS) profile" evidence="8">
    <location>
        <begin position="7"/>
        <end position="490"/>
    </location>
</feature>
<keyword evidence="3" id="KW-1003">Cell membrane</keyword>
<reference evidence="9 10" key="1">
    <citation type="submission" date="2016-10" db="EMBL/GenBank/DDBJ databases">
        <title>Genome sequence of Mycobacterium talmonii.</title>
        <authorList>
            <person name="Greninger A.L."/>
            <person name="Elliott B."/>
            <person name="Vasireddy S."/>
            <person name="Vasireddy R."/>
        </authorList>
    </citation>
    <scope>NUCLEOTIDE SEQUENCE [LARGE SCALE GENOMIC DNA]</scope>
    <source>
        <strain evidence="10">NE-TNMC-100812</strain>
    </source>
</reference>
<organism evidence="9 10">
    <name type="scientific">Mycobacterium talmoniae</name>
    <dbReference type="NCBI Taxonomy" id="1858794"/>
    <lineage>
        <taxon>Bacteria</taxon>
        <taxon>Bacillati</taxon>
        <taxon>Actinomycetota</taxon>
        <taxon>Actinomycetes</taxon>
        <taxon>Mycobacteriales</taxon>
        <taxon>Mycobacteriaceae</taxon>
        <taxon>Mycobacterium</taxon>
    </lineage>
</organism>
<dbReference type="Gene3D" id="1.20.1250.20">
    <property type="entry name" value="MFS general substrate transporter like domains"/>
    <property type="match status" value="1"/>
</dbReference>
<dbReference type="Gene3D" id="1.20.1720.10">
    <property type="entry name" value="Multidrug resistance protein D"/>
    <property type="match status" value="1"/>
</dbReference>
<feature type="transmembrane region" description="Helical" evidence="7">
    <location>
        <begin position="163"/>
        <end position="183"/>
    </location>
</feature>
<dbReference type="InterPro" id="IPR011701">
    <property type="entry name" value="MFS"/>
</dbReference>
<keyword evidence="6 7" id="KW-0472">Membrane</keyword>
<evidence type="ECO:0000256" key="3">
    <source>
        <dbReference type="ARBA" id="ARBA00022475"/>
    </source>
</evidence>
<dbReference type="InterPro" id="IPR004638">
    <property type="entry name" value="EmrB-like"/>
</dbReference>
<dbReference type="GO" id="GO:0022857">
    <property type="term" value="F:transmembrane transporter activity"/>
    <property type="evidence" value="ECO:0007669"/>
    <property type="project" value="InterPro"/>
</dbReference>
<evidence type="ECO:0000256" key="4">
    <source>
        <dbReference type="ARBA" id="ARBA00022692"/>
    </source>
</evidence>
<comment type="caution">
    <text evidence="9">The sequence shown here is derived from an EMBL/GenBank/DDBJ whole genome shotgun (WGS) entry which is preliminary data.</text>
</comment>
<dbReference type="PANTHER" id="PTHR42718">
    <property type="entry name" value="MAJOR FACILITATOR SUPERFAMILY MULTIDRUG TRANSPORTER MFSC"/>
    <property type="match status" value="1"/>
</dbReference>
<dbReference type="AlphaFoldDB" id="A0A1S1NS70"/>
<dbReference type="PRINTS" id="PR01036">
    <property type="entry name" value="TCRTETB"/>
</dbReference>
<gene>
    <name evidence="9" type="ORF">BKN37_01305</name>
</gene>
<accession>A0A1S1NS70</accession>
<dbReference type="SUPFAM" id="SSF103473">
    <property type="entry name" value="MFS general substrate transporter"/>
    <property type="match status" value="1"/>
</dbReference>
<feature type="transmembrane region" description="Helical" evidence="7">
    <location>
        <begin position="219"/>
        <end position="242"/>
    </location>
</feature>
<keyword evidence="10" id="KW-1185">Reference proteome</keyword>
<evidence type="ECO:0000256" key="6">
    <source>
        <dbReference type="ARBA" id="ARBA00023136"/>
    </source>
</evidence>
<feature type="transmembrane region" description="Helical" evidence="7">
    <location>
        <begin position="404"/>
        <end position="422"/>
    </location>
</feature>
<dbReference type="PROSITE" id="PS50850">
    <property type="entry name" value="MFS"/>
    <property type="match status" value="1"/>
</dbReference>
<sequence length="508" mass="52020">MSRRAGILVAVYVAVLAINLDITIVNVALPSIATELGADTRGLQWVVDGYNLTFAALVLAAGSLSDRYGRRPALLVGLLGFAVTSATGALVDSTGALIAARFGMGAFAALIFPTTLSIITNAFPDRRQRAAALGGWGAVVGVGVASGPVSGGLLLEHFYWGSVFWALVPVALVAAVLGFLLVPESRDPSVPALDIRGLTTSVALLGVLVYTIIEAPERGWRSTATLLGFAIAVGLAVVFVALERAAEHPMLDVRLFTDRRFSAASASVTVTFFALSGFIFLITQYFQVIREYSPLSTGARILPVALSIAVGSLVGGLLATRVGTRAVVVTGLVSFGTAMAWIAGSAEADTPYWTTIVAQMLLMGLGMGLIATPATESIMRVLPPARAGVGSAVNDATRELGSTLGVAVVGSVFSSIFGARLVDTAFAATGKAAEAADSVPVAFRIAAGNPDLLAAAQHAFLSGLAAACTVVAGLCYAAAVAGLVALPGRRFQPPFATAPEQLESVGMA</sequence>
<dbReference type="PANTHER" id="PTHR42718:SF42">
    <property type="entry name" value="EXPORT PROTEIN"/>
    <property type="match status" value="1"/>
</dbReference>
<feature type="transmembrane region" description="Helical" evidence="7">
    <location>
        <begin position="7"/>
        <end position="29"/>
    </location>
</feature>
<dbReference type="InterPro" id="IPR020846">
    <property type="entry name" value="MFS_dom"/>
</dbReference>
<evidence type="ECO:0000259" key="8">
    <source>
        <dbReference type="PROSITE" id="PS50850"/>
    </source>
</evidence>
<keyword evidence="2" id="KW-0813">Transport</keyword>
<dbReference type="InterPro" id="IPR036259">
    <property type="entry name" value="MFS_trans_sf"/>
</dbReference>
<feature type="transmembrane region" description="Helical" evidence="7">
    <location>
        <begin position="263"/>
        <end position="286"/>
    </location>
</feature>